<dbReference type="EMBL" id="JBHSMT010000014">
    <property type="protein sequence ID" value="MFC5474470.1"/>
    <property type="molecule type" value="Genomic_DNA"/>
</dbReference>
<gene>
    <name evidence="1" type="ORF">ACFPM8_10930</name>
</gene>
<dbReference type="Proteomes" id="UP001596045">
    <property type="component" value="Unassembled WGS sequence"/>
</dbReference>
<keyword evidence="2" id="KW-1185">Reference proteome</keyword>
<sequence>MINTITVEFDPAEVQKLLQHASAASEHLPCMGDQFVAKYYAGGKVIGNDDGPDISRIDTAKIPAALFLVNDSFLMSNGVNPAQASPCVYKNDHMPSEMQNESDAHALGAEDLPIVTKILVSDFDGIDAAQLVRIVFQDDPRKGLIVSLEMVNDSCETPDVRIISRRS</sequence>
<dbReference type="RefSeq" id="WP_378997577.1">
    <property type="nucleotide sequence ID" value="NZ_JBHSMT010000014.1"/>
</dbReference>
<proteinExistence type="predicted"/>
<organism evidence="1 2">
    <name type="scientific">Paraherbaspirillum soli</name>
    <dbReference type="NCBI Taxonomy" id="631222"/>
    <lineage>
        <taxon>Bacteria</taxon>
        <taxon>Pseudomonadati</taxon>
        <taxon>Pseudomonadota</taxon>
        <taxon>Betaproteobacteria</taxon>
        <taxon>Burkholderiales</taxon>
        <taxon>Oxalobacteraceae</taxon>
        <taxon>Paraherbaspirillum</taxon>
    </lineage>
</organism>
<evidence type="ECO:0000313" key="1">
    <source>
        <dbReference type="EMBL" id="MFC5474470.1"/>
    </source>
</evidence>
<evidence type="ECO:0000313" key="2">
    <source>
        <dbReference type="Proteomes" id="UP001596045"/>
    </source>
</evidence>
<protein>
    <submittedName>
        <fullName evidence="1">Uncharacterized protein</fullName>
    </submittedName>
</protein>
<accession>A0ABW0M8S2</accession>
<reference evidence="2" key="1">
    <citation type="journal article" date="2019" name="Int. J. Syst. Evol. Microbiol.">
        <title>The Global Catalogue of Microorganisms (GCM) 10K type strain sequencing project: providing services to taxonomists for standard genome sequencing and annotation.</title>
        <authorList>
            <consortium name="The Broad Institute Genomics Platform"/>
            <consortium name="The Broad Institute Genome Sequencing Center for Infectious Disease"/>
            <person name="Wu L."/>
            <person name="Ma J."/>
        </authorList>
    </citation>
    <scope>NUCLEOTIDE SEQUENCE [LARGE SCALE GENOMIC DNA]</scope>
    <source>
        <strain evidence="2">JCM 17066</strain>
    </source>
</reference>
<comment type="caution">
    <text evidence="1">The sequence shown here is derived from an EMBL/GenBank/DDBJ whole genome shotgun (WGS) entry which is preliminary data.</text>
</comment>
<name>A0ABW0M8S2_9BURK</name>